<feature type="compositionally biased region" description="Acidic residues" evidence="1">
    <location>
        <begin position="52"/>
        <end position="61"/>
    </location>
</feature>
<feature type="region of interest" description="Disordered" evidence="1">
    <location>
        <begin position="648"/>
        <end position="669"/>
    </location>
</feature>
<evidence type="ECO:0000313" key="2">
    <source>
        <dbReference type="EMBL" id="PUU77709.1"/>
    </source>
</evidence>
<dbReference type="AlphaFoldDB" id="A0A2T6ZQE6"/>
<feature type="compositionally biased region" description="Basic and acidic residues" evidence="1">
    <location>
        <begin position="276"/>
        <end position="286"/>
    </location>
</feature>
<evidence type="ECO:0000256" key="1">
    <source>
        <dbReference type="SAM" id="MobiDB-lite"/>
    </source>
</evidence>
<feature type="region of interest" description="Disordered" evidence="1">
    <location>
        <begin position="354"/>
        <end position="606"/>
    </location>
</feature>
<protein>
    <submittedName>
        <fullName evidence="2">Uncharacterized protein</fullName>
    </submittedName>
</protein>
<name>A0A2T6ZQE6_TUBBO</name>
<feature type="region of interest" description="Disordered" evidence="1">
    <location>
        <begin position="709"/>
        <end position="776"/>
    </location>
</feature>
<feature type="compositionally biased region" description="Polar residues" evidence="1">
    <location>
        <begin position="448"/>
        <end position="468"/>
    </location>
</feature>
<feature type="compositionally biased region" description="Polar residues" evidence="1">
    <location>
        <begin position="181"/>
        <end position="213"/>
    </location>
</feature>
<feature type="compositionally biased region" description="Polar residues" evidence="1">
    <location>
        <begin position="554"/>
        <end position="570"/>
    </location>
</feature>
<accession>A0A2T6ZQE6</accession>
<feature type="compositionally biased region" description="Basic and acidic residues" evidence="1">
    <location>
        <begin position="164"/>
        <end position="174"/>
    </location>
</feature>
<feature type="compositionally biased region" description="Basic and acidic residues" evidence="1">
    <location>
        <begin position="354"/>
        <end position="363"/>
    </location>
</feature>
<gene>
    <name evidence="2" type="ORF">B9Z19DRAFT_1085703</name>
</gene>
<organism evidence="2 3">
    <name type="scientific">Tuber borchii</name>
    <name type="common">White truffle</name>
    <dbReference type="NCBI Taxonomy" id="42251"/>
    <lineage>
        <taxon>Eukaryota</taxon>
        <taxon>Fungi</taxon>
        <taxon>Dikarya</taxon>
        <taxon>Ascomycota</taxon>
        <taxon>Pezizomycotina</taxon>
        <taxon>Pezizomycetes</taxon>
        <taxon>Pezizales</taxon>
        <taxon>Tuberaceae</taxon>
        <taxon>Tuber</taxon>
    </lineage>
</organism>
<sequence length="790" mass="84742">MDEAYASPDSDGHASLPSPTDTTFDLNDLPFRRRGRQGEHPPIIISSSFLQTEEDSDDDDYIPIPKINKNDADSIPSSPPVMVNHSNVLAPVNANDPNSQRRQSRNVSDSLLAQEGLNENENIDPEENGVDGKMAAGGRPELAHESSDDDGPPEPIVVKKYRARALEHKEDFTRHGAHFLQGTQSSESSSNIPNADDSTLISKIQDASASSKSLIPMPTTGSSRRTSRRRAQGSPEKIAASPLAPPSSEQGTPNTSQHLDYQQWLNSDECYDDSIDGNRHEQDECSTRAGRIRGSQTDMLGESGFVGGDEASFVSGKDIEFTSDEIEILGEEFSRNSPFARKALLKPLRLPEEVVHESTEHELSLVSSTPEELPSTPVSSKFSNKSHESSAIGSDEKTRLDNLHSSTSMGSEKTEHFGKSGSTGRSTGRDTRLAGTELMNPGDDGLNYGSNNSALTRPTNSNRDTAQSPGDHISENVPGSAPQSDPPTAIPPAVKGDSRNSTTQSTSNRSALGLPAQKENSSEPSRSESIDLGPSTMPRSTPPVADTKAPGQPSPSRDSSPISGKAVTQDSDPEALSIRLSRSSSPSLGPAEFYQTGGDDPFPETTARNISSFQADFSQSKIYSAALIATSTPRNKYEPDYLTKLKQSGNVRRVSMNTPPSASPKSISATEVLAHSPRFSSLGSGFDFPTEPLRLSNWDSSDASLEFSPILPIDRSSRSSGDEPPPNTANLTPSPHVVDGVVVKDGKGRARSRSVPIDSAKGNAREKRLFDPGRLGGNVPEEARYISFSI</sequence>
<evidence type="ECO:0000313" key="3">
    <source>
        <dbReference type="Proteomes" id="UP000244722"/>
    </source>
</evidence>
<feature type="compositionally biased region" description="Low complexity" evidence="1">
    <location>
        <begin position="499"/>
        <end position="510"/>
    </location>
</feature>
<dbReference type="Proteomes" id="UP000244722">
    <property type="component" value="Unassembled WGS sequence"/>
</dbReference>
<feature type="compositionally biased region" description="Polar residues" evidence="1">
    <location>
        <begin position="95"/>
        <end position="111"/>
    </location>
</feature>
<feature type="compositionally biased region" description="Low complexity" evidence="1">
    <location>
        <begin position="576"/>
        <end position="588"/>
    </location>
</feature>
<keyword evidence="3" id="KW-1185">Reference proteome</keyword>
<dbReference type="EMBL" id="NESQ01000144">
    <property type="protein sequence ID" value="PUU77709.1"/>
    <property type="molecule type" value="Genomic_DNA"/>
</dbReference>
<proteinExistence type="predicted"/>
<dbReference type="STRING" id="42251.A0A2T6ZQE6"/>
<feature type="region of interest" description="Disordered" evidence="1">
    <location>
        <begin position="1"/>
        <end position="298"/>
    </location>
</feature>
<reference evidence="2 3" key="1">
    <citation type="submission" date="2017-04" db="EMBL/GenBank/DDBJ databases">
        <title>Draft genome sequence of Tuber borchii Vittad., a whitish edible truffle.</title>
        <authorList>
            <consortium name="DOE Joint Genome Institute"/>
            <person name="Murat C."/>
            <person name="Kuo A."/>
            <person name="Barry K.W."/>
            <person name="Clum A."/>
            <person name="Dockter R.B."/>
            <person name="Fauchery L."/>
            <person name="Iotti M."/>
            <person name="Kohler A."/>
            <person name="Labutti K."/>
            <person name="Lindquist E.A."/>
            <person name="Lipzen A."/>
            <person name="Ohm R.A."/>
            <person name="Wang M."/>
            <person name="Grigoriev I.V."/>
            <person name="Zambonelli A."/>
            <person name="Martin F.M."/>
        </authorList>
    </citation>
    <scope>NUCLEOTIDE SEQUENCE [LARGE SCALE GENOMIC DNA]</scope>
    <source>
        <strain evidence="2 3">Tbo3840</strain>
    </source>
</reference>
<comment type="caution">
    <text evidence="2">The sequence shown here is derived from an EMBL/GenBank/DDBJ whole genome shotgun (WGS) entry which is preliminary data.</text>
</comment>
<feature type="compositionally biased region" description="Polar residues" evidence="1">
    <location>
        <begin position="247"/>
        <end position="266"/>
    </location>
</feature>